<gene>
    <name evidence="2" type="ORF">LSTR_LSTR017304</name>
</gene>
<dbReference type="InParanoid" id="A0A482WW51"/>
<keyword evidence="3" id="KW-1185">Reference proteome</keyword>
<organism evidence="2 3">
    <name type="scientific">Laodelphax striatellus</name>
    <name type="common">Small brown planthopper</name>
    <name type="synonym">Delphax striatella</name>
    <dbReference type="NCBI Taxonomy" id="195883"/>
    <lineage>
        <taxon>Eukaryota</taxon>
        <taxon>Metazoa</taxon>
        <taxon>Ecdysozoa</taxon>
        <taxon>Arthropoda</taxon>
        <taxon>Hexapoda</taxon>
        <taxon>Insecta</taxon>
        <taxon>Pterygota</taxon>
        <taxon>Neoptera</taxon>
        <taxon>Paraneoptera</taxon>
        <taxon>Hemiptera</taxon>
        <taxon>Auchenorrhyncha</taxon>
        <taxon>Fulgoroidea</taxon>
        <taxon>Delphacidae</taxon>
        <taxon>Criomorphinae</taxon>
        <taxon>Laodelphax</taxon>
    </lineage>
</organism>
<dbReference type="Proteomes" id="UP000291343">
    <property type="component" value="Unassembled WGS sequence"/>
</dbReference>
<comment type="caution">
    <text evidence="2">The sequence shown here is derived from an EMBL/GenBank/DDBJ whole genome shotgun (WGS) entry which is preliminary data.</text>
</comment>
<name>A0A482WW51_LAOST</name>
<evidence type="ECO:0000313" key="2">
    <source>
        <dbReference type="EMBL" id="RZF37764.1"/>
    </source>
</evidence>
<dbReference type="EMBL" id="QKKF02023350">
    <property type="protein sequence ID" value="RZF37764.1"/>
    <property type="molecule type" value="Genomic_DNA"/>
</dbReference>
<feature type="region of interest" description="Disordered" evidence="1">
    <location>
        <begin position="64"/>
        <end position="100"/>
    </location>
</feature>
<evidence type="ECO:0000313" key="3">
    <source>
        <dbReference type="Proteomes" id="UP000291343"/>
    </source>
</evidence>
<dbReference type="AlphaFoldDB" id="A0A482WW51"/>
<sequence length="121" mass="14342">MFVIIIVRNQLKTKSKLLQNTISKLRNSIVNKHKKLISSRRANERDLQDTFSPIIKPLVELKSSFDNRNNNNNNRKHVRKNAEQKYEEEREEGNEVVISSDDNDDDIVMMIIHTHRVIYRN</sequence>
<dbReference type="SMR" id="A0A482WW51"/>
<reference evidence="2 3" key="1">
    <citation type="journal article" date="2017" name="Gigascience">
        <title>Genome sequence of the small brown planthopper, Laodelphax striatellus.</title>
        <authorList>
            <person name="Zhu J."/>
            <person name="Jiang F."/>
            <person name="Wang X."/>
            <person name="Yang P."/>
            <person name="Bao Y."/>
            <person name="Zhao W."/>
            <person name="Wang W."/>
            <person name="Lu H."/>
            <person name="Wang Q."/>
            <person name="Cui N."/>
            <person name="Li J."/>
            <person name="Chen X."/>
            <person name="Luo L."/>
            <person name="Yu J."/>
            <person name="Kang L."/>
            <person name="Cui F."/>
        </authorList>
    </citation>
    <scope>NUCLEOTIDE SEQUENCE [LARGE SCALE GENOMIC DNA]</scope>
    <source>
        <strain evidence="2">Lst14</strain>
    </source>
</reference>
<protein>
    <submittedName>
        <fullName evidence="2">Uncharacterized protein</fullName>
    </submittedName>
</protein>
<evidence type="ECO:0000256" key="1">
    <source>
        <dbReference type="SAM" id="MobiDB-lite"/>
    </source>
</evidence>
<proteinExistence type="predicted"/>
<accession>A0A482WW51</accession>